<proteinExistence type="predicted"/>
<sequence length="80" mass="9406">MVSIALLVFFCLSCDVEELIDQFTSVDCDALIEDLYDEYDNYILEAYNNESLSEDEKTALIREYEETREEEIQEVEDTCE</sequence>
<dbReference type="RefSeq" id="WP_382381639.1">
    <property type="nucleotide sequence ID" value="NZ_JBHMEZ010000003.1"/>
</dbReference>
<evidence type="ECO:0000313" key="1">
    <source>
        <dbReference type="EMBL" id="MFB9052454.1"/>
    </source>
</evidence>
<organism evidence="1 2">
    <name type="scientific">Formosa undariae</name>
    <dbReference type="NCBI Taxonomy" id="1325436"/>
    <lineage>
        <taxon>Bacteria</taxon>
        <taxon>Pseudomonadati</taxon>
        <taxon>Bacteroidota</taxon>
        <taxon>Flavobacteriia</taxon>
        <taxon>Flavobacteriales</taxon>
        <taxon>Flavobacteriaceae</taxon>
        <taxon>Formosa</taxon>
    </lineage>
</organism>
<accession>A0ABV5EZ63</accession>
<name>A0ABV5EZ63_9FLAO</name>
<dbReference type="EMBL" id="JBHMEZ010000003">
    <property type="protein sequence ID" value="MFB9052454.1"/>
    <property type="molecule type" value="Genomic_DNA"/>
</dbReference>
<keyword evidence="2" id="KW-1185">Reference proteome</keyword>
<comment type="caution">
    <text evidence="1">The sequence shown here is derived from an EMBL/GenBank/DDBJ whole genome shotgun (WGS) entry which is preliminary data.</text>
</comment>
<reference evidence="1 2" key="1">
    <citation type="submission" date="2024-09" db="EMBL/GenBank/DDBJ databases">
        <authorList>
            <person name="Sun Q."/>
            <person name="Mori K."/>
        </authorList>
    </citation>
    <scope>NUCLEOTIDE SEQUENCE [LARGE SCALE GENOMIC DNA]</scope>
    <source>
        <strain evidence="1 2">CECT 8286</strain>
    </source>
</reference>
<protein>
    <submittedName>
        <fullName evidence="1">Uncharacterized protein</fullName>
    </submittedName>
</protein>
<evidence type="ECO:0000313" key="2">
    <source>
        <dbReference type="Proteomes" id="UP001589605"/>
    </source>
</evidence>
<dbReference type="Proteomes" id="UP001589605">
    <property type="component" value="Unassembled WGS sequence"/>
</dbReference>
<gene>
    <name evidence="1" type="ORF">ACFFVB_05120</name>
</gene>